<gene>
    <name evidence="2" type="ORF">CfE428DRAFT_3495</name>
</gene>
<organism evidence="2 3">
    <name type="scientific">Chthoniobacter flavus Ellin428</name>
    <dbReference type="NCBI Taxonomy" id="497964"/>
    <lineage>
        <taxon>Bacteria</taxon>
        <taxon>Pseudomonadati</taxon>
        <taxon>Verrucomicrobiota</taxon>
        <taxon>Spartobacteria</taxon>
        <taxon>Chthoniobacterales</taxon>
        <taxon>Chthoniobacteraceae</taxon>
        <taxon>Chthoniobacter</taxon>
    </lineage>
</organism>
<dbReference type="EMBL" id="ABVL01000010">
    <property type="protein sequence ID" value="EDY18837.1"/>
    <property type="molecule type" value="Genomic_DNA"/>
</dbReference>
<keyword evidence="1" id="KW-1133">Transmembrane helix</keyword>
<accession>B4D3K7</accession>
<proteinExistence type="predicted"/>
<dbReference type="STRING" id="497964.CfE428DRAFT_3495"/>
<evidence type="ECO:0000256" key="1">
    <source>
        <dbReference type="SAM" id="Phobius"/>
    </source>
</evidence>
<dbReference type="AlphaFoldDB" id="B4D3K7"/>
<reference evidence="2 3" key="1">
    <citation type="journal article" date="2011" name="J. Bacteriol.">
        <title>Genome sequence of Chthoniobacter flavus Ellin428, an aerobic heterotrophic soil bacterium.</title>
        <authorList>
            <person name="Kant R."/>
            <person name="van Passel M.W."/>
            <person name="Palva A."/>
            <person name="Lucas S."/>
            <person name="Lapidus A."/>
            <person name="Glavina Del Rio T."/>
            <person name="Dalin E."/>
            <person name="Tice H."/>
            <person name="Bruce D."/>
            <person name="Goodwin L."/>
            <person name="Pitluck S."/>
            <person name="Larimer F.W."/>
            <person name="Land M.L."/>
            <person name="Hauser L."/>
            <person name="Sangwan P."/>
            <person name="de Vos W.M."/>
            <person name="Janssen P.H."/>
            <person name="Smidt H."/>
        </authorList>
    </citation>
    <scope>NUCLEOTIDE SEQUENCE [LARGE SCALE GENOMIC DNA]</scope>
    <source>
        <strain evidence="2 3">Ellin428</strain>
    </source>
</reference>
<keyword evidence="1" id="KW-0812">Transmembrane</keyword>
<dbReference type="Proteomes" id="UP000005824">
    <property type="component" value="Unassembled WGS sequence"/>
</dbReference>
<keyword evidence="3" id="KW-1185">Reference proteome</keyword>
<evidence type="ECO:0000313" key="3">
    <source>
        <dbReference type="Proteomes" id="UP000005824"/>
    </source>
</evidence>
<comment type="caution">
    <text evidence="2">The sequence shown here is derived from an EMBL/GenBank/DDBJ whole genome shotgun (WGS) entry which is preliminary data.</text>
</comment>
<dbReference type="InParanoid" id="B4D3K7"/>
<feature type="transmembrane region" description="Helical" evidence="1">
    <location>
        <begin position="6"/>
        <end position="27"/>
    </location>
</feature>
<name>B4D3K7_9BACT</name>
<evidence type="ECO:0000313" key="2">
    <source>
        <dbReference type="EMBL" id="EDY18837.1"/>
    </source>
</evidence>
<keyword evidence="1" id="KW-0472">Membrane</keyword>
<sequence>MLWSLFIKIYATAAISYVFVAAGYFSWRHWARK</sequence>
<protein>
    <submittedName>
        <fullName evidence="2">Uncharacterized protein</fullName>
    </submittedName>
</protein>